<dbReference type="EMBL" id="VPFL01000013">
    <property type="protein sequence ID" value="TXF11464.1"/>
    <property type="molecule type" value="Genomic_DNA"/>
</dbReference>
<dbReference type="CDD" id="cd07377">
    <property type="entry name" value="WHTH_GntR"/>
    <property type="match status" value="1"/>
</dbReference>
<dbReference type="GO" id="GO:0003700">
    <property type="term" value="F:DNA-binding transcription factor activity"/>
    <property type="evidence" value="ECO:0007669"/>
    <property type="project" value="InterPro"/>
</dbReference>
<dbReference type="PRINTS" id="PR00035">
    <property type="entry name" value="HTHGNTR"/>
</dbReference>
<evidence type="ECO:0000259" key="4">
    <source>
        <dbReference type="PROSITE" id="PS50949"/>
    </source>
</evidence>
<dbReference type="InterPro" id="IPR036388">
    <property type="entry name" value="WH-like_DNA-bd_sf"/>
</dbReference>
<dbReference type="AlphaFoldDB" id="A0A5C7ETZ6"/>
<feature type="domain" description="HTH gntR-type" evidence="4">
    <location>
        <begin position="12"/>
        <end position="80"/>
    </location>
</feature>
<keyword evidence="6" id="KW-1185">Reference proteome</keyword>
<sequence length="262" mass="28704">MTAGLQALARPLRLSDTVVRTLEQLIRGGTFCPGDRLPTERELSERFGVSRAVVREAIACLKADGYVVTRQGAGAYVAARPELLNFKLAAHERFDPGELAHIFELRLSVESTAAELASLRRTPDDIARIEEALAAMDQALGEKGDGSEADNAFHRAIATAAHNPYLQRLVALIGHPFADSRRPTWSEAGHRAGLAHAAQAEHRRLFDAIVAGDPEAAHEAARAHLVNAATRLGLADMDFARLRHARIPRTTRQLRQRKPQEK</sequence>
<dbReference type="Gene3D" id="1.20.120.530">
    <property type="entry name" value="GntR ligand-binding domain-like"/>
    <property type="match status" value="1"/>
</dbReference>
<evidence type="ECO:0000256" key="3">
    <source>
        <dbReference type="ARBA" id="ARBA00023163"/>
    </source>
</evidence>
<proteinExistence type="predicted"/>
<dbReference type="Pfam" id="PF00392">
    <property type="entry name" value="GntR"/>
    <property type="match status" value="1"/>
</dbReference>
<dbReference type="Pfam" id="PF07729">
    <property type="entry name" value="FCD"/>
    <property type="match status" value="1"/>
</dbReference>
<evidence type="ECO:0000313" key="6">
    <source>
        <dbReference type="Proteomes" id="UP000321201"/>
    </source>
</evidence>
<dbReference type="SUPFAM" id="SSF46785">
    <property type="entry name" value="Winged helix' DNA-binding domain"/>
    <property type="match status" value="1"/>
</dbReference>
<dbReference type="OrthoDB" id="5296437at2"/>
<comment type="caution">
    <text evidence="5">The sequence shown here is derived from an EMBL/GenBank/DDBJ whole genome shotgun (WGS) entry which is preliminary data.</text>
</comment>
<accession>A0A5C7ETZ6</accession>
<dbReference type="PANTHER" id="PTHR43537:SF5">
    <property type="entry name" value="UXU OPERON TRANSCRIPTIONAL REGULATOR"/>
    <property type="match status" value="1"/>
</dbReference>
<keyword evidence="3" id="KW-0804">Transcription</keyword>
<dbReference type="SMART" id="SM00345">
    <property type="entry name" value="HTH_GNTR"/>
    <property type="match status" value="1"/>
</dbReference>
<reference evidence="5 6" key="1">
    <citation type="submission" date="2019-08" db="EMBL/GenBank/DDBJ databases">
        <title>Pelomicrobium methylotrophicum gen. nov., sp. nov. a moderately thermophilic, facultatively anaerobic, lithoautotrophic and methylotrophic bacterium isolated from a terrestrial mud volcano.</title>
        <authorList>
            <person name="Slobodkina G.B."/>
            <person name="Merkel A.Y."/>
            <person name="Slobodkin A.I."/>
        </authorList>
    </citation>
    <scope>NUCLEOTIDE SEQUENCE [LARGE SCALE GENOMIC DNA]</scope>
    <source>
        <strain evidence="5 6">SM250</strain>
    </source>
</reference>
<dbReference type="Proteomes" id="UP000321201">
    <property type="component" value="Unassembled WGS sequence"/>
</dbReference>
<dbReference type="InterPro" id="IPR011711">
    <property type="entry name" value="GntR_C"/>
</dbReference>
<protein>
    <submittedName>
        <fullName evidence="5">FadR family transcriptional regulator</fullName>
    </submittedName>
</protein>
<dbReference type="FunCoup" id="A0A5C7ETZ6">
    <property type="interactions" value="105"/>
</dbReference>
<dbReference type="PANTHER" id="PTHR43537">
    <property type="entry name" value="TRANSCRIPTIONAL REGULATOR, GNTR FAMILY"/>
    <property type="match status" value="1"/>
</dbReference>
<dbReference type="SMART" id="SM00895">
    <property type="entry name" value="FCD"/>
    <property type="match status" value="1"/>
</dbReference>
<dbReference type="Gene3D" id="1.10.10.10">
    <property type="entry name" value="Winged helix-like DNA-binding domain superfamily/Winged helix DNA-binding domain"/>
    <property type="match status" value="1"/>
</dbReference>
<gene>
    <name evidence="5" type="ORF">FR698_10160</name>
</gene>
<dbReference type="InterPro" id="IPR000524">
    <property type="entry name" value="Tscrpt_reg_HTH_GntR"/>
</dbReference>
<evidence type="ECO:0000256" key="2">
    <source>
        <dbReference type="ARBA" id="ARBA00023125"/>
    </source>
</evidence>
<dbReference type="InterPro" id="IPR008920">
    <property type="entry name" value="TF_FadR/GntR_C"/>
</dbReference>
<evidence type="ECO:0000313" key="5">
    <source>
        <dbReference type="EMBL" id="TXF11464.1"/>
    </source>
</evidence>
<dbReference type="SUPFAM" id="SSF48008">
    <property type="entry name" value="GntR ligand-binding domain-like"/>
    <property type="match status" value="1"/>
</dbReference>
<dbReference type="InterPro" id="IPR036390">
    <property type="entry name" value="WH_DNA-bd_sf"/>
</dbReference>
<dbReference type="RefSeq" id="WP_147800093.1">
    <property type="nucleotide sequence ID" value="NZ_VPFL01000013.1"/>
</dbReference>
<dbReference type="PROSITE" id="PS50949">
    <property type="entry name" value="HTH_GNTR"/>
    <property type="match status" value="1"/>
</dbReference>
<keyword evidence="2" id="KW-0238">DNA-binding</keyword>
<organism evidence="5 6">
    <name type="scientific">Pelomicrobium methylotrophicum</name>
    <dbReference type="NCBI Taxonomy" id="2602750"/>
    <lineage>
        <taxon>Bacteria</taxon>
        <taxon>Pseudomonadati</taxon>
        <taxon>Pseudomonadota</taxon>
        <taxon>Hydrogenophilia</taxon>
        <taxon>Hydrogenophilia incertae sedis</taxon>
        <taxon>Pelomicrobium</taxon>
    </lineage>
</organism>
<name>A0A5C7ETZ6_9PROT</name>
<evidence type="ECO:0000256" key="1">
    <source>
        <dbReference type="ARBA" id="ARBA00023015"/>
    </source>
</evidence>
<keyword evidence="1" id="KW-0805">Transcription regulation</keyword>
<dbReference type="InParanoid" id="A0A5C7ETZ6"/>
<dbReference type="GO" id="GO:0003677">
    <property type="term" value="F:DNA binding"/>
    <property type="evidence" value="ECO:0007669"/>
    <property type="project" value="UniProtKB-KW"/>
</dbReference>